<protein>
    <submittedName>
        <fullName evidence="3">YciI family protein</fullName>
    </submittedName>
</protein>
<gene>
    <name evidence="3" type="ORF">ACFQ3F_01475</name>
</gene>
<keyword evidence="4" id="KW-1185">Reference proteome</keyword>
<dbReference type="Pfam" id="PF03795">
    <property type="entry name" value="YCII"/>
    <property type="match status" value="1"/>
</dbReference>
<evidence type="ECO:0000313" key="4">
    <source>
        <dbReference type="Proteomes" id="UP001597229"/>
    </source>
</evidence>
<dbReference type="PANTHER" id="PTHR35174">
    <property type="entry name" value="BLL7171 PROTEIN-RELATED"/>
    <property type="match status" value="1"/>
</dbReference>
<evidence type="ECO:0000313" key="3">
    <source>
        <dbReference type="EMBL" id="MFD1246446.1"/>
    </source>
</evidence>
<sequence>MTTYVVLLTGDESRWAAATDEERAAMYAQHAEFSRLLEERGHKATGGAELTRAATARIVRRGADGTVAVTEGPYVESVEQLGGFYSVESDDLDDLLEICAVLAQPGGAGVEVRAAVDHVDHEA</sequence>
<reference evidence="4" key="1">
    <citation type="journal article" date="2019" name="Int. J. Syst. Evol. Microbiol.">
        <title>The Global Catalogue of Microorganisms (GCM) 10K type strain sequencing project: providing services to taxonomists for standard genome sequencing and annotation.</title>
        <authorList>
            <consortium name="The Broad Institute Genomics Platform"/>
            <consortium name="The Broad Institute Genome Sequencing Center for Infectious Disease"/>
            <person name="Wu L."/>
            <person name="Ma J."/>
        </authorList>
    </citation>
    <scope>NUCLEOTIDE SEQUENCE [LARGE SCALE GENOMIC DNA]</scope>
    <source>
        <strain evidence="4">CCUG 52478</strain>
    </source>
</reference>
<comment type="similarity">
    <text evidence="1">Belongs to the YciI family.</text>
</comment>
<dbReference type="EMBL" id="JBHTLX010000004">
    <property type="protein sequence ID" value="MFD1246446.1"/>
    <property type="molecule type" value="Genomic_DNA"/>
</dbReference>
<dbReference type="InterPro" id="IPR011008">
    <property type="entry name" value="Dimeric_a/b-barrel"/>
</dbReference>
<accession>A0ABW3VUQ2</accession>
<dbReference type="InterPro" id="IPR005545">
    <property type="entry name" value="YCII"/>
</dbReference>
<name>A0ABW3VUQ2_9ACTN</name>
<organism evidence="3 4">
    <name type="scientific">Nocardioides ginsengisoli</name>
    <dbReference type="NCBI Taxonomy" id="363868"/>
    <lineage>
        <taxon>Bacteria</taxon>
        <taxon>Bacillati</taxon>
        <taxon>Actinomycetota</taxon>
        <taxon>Actinomycetes</taxon>
        <taxon>Propionibacteriales</taxon>
        <taxon>Nocardioidaceae</taxon>
        <taxon>Nocardioides</taxon>
    </lineage>
</organism>
<dbReference type="SUPFAM" id="SSF54909">
    <property type="entry name" value="Dimeric alpha+beta barrel"/>
    <property type="match status" value="1"/>
</dbReference>
<evidence type="ECO:0000259" key="2">
    <source>
        <dbReference type="Pfam" id="PF03795"/>
    </source>
</evidence>
<dbReference type="PANTHER" id="PTHR35174:SF3">
    <property type="entry name" value="BLL7171 PROTEIN"/>
    <property type="match status" value="1"/>
</dbReference>
<dbReference type="Gene3D" id="3.30.70.1060">
    <property type="entry name" value="Dimeric alpha+beta barrel"/>
    <property type="match status" value="1"/>
</dbReference>
<feature type="domain" description="YCII-related" evidence="2">
    <location>
        <begin position="4"/>
        <end position="100"/>
    </location>
</feature>
<dbReference type="Proteomes" id="UP001597229">
    <property type="component" value="Unassembled WGS sequence"/>
</dbReference>
<proteinExistence type="inferred from homology"/>
<comment type="caution">
    <text evidence="3">The sequence shown here is derived from an EMBL/GenBank/DDBJ whole genome shotgun (WGS) entry which is preliminary data.</text>
</comment>
<dbReference type="RefSeq" id="WP_367920156.1">
    <property type="nucleotide sequence ID" value="NZ_BAABAC010000025.1"/>
</dbReference>
<evidence type="ECO:0000256" key="1">
    <source>
        <dbReference type="ARBA" id="ARBA00007689"/>
    </source>
</evidence>